<comment type="cofactor">
    <cofactor evidence="1">
        <name>FAD</name>
        <dbReference type="ChEBI" id="CHEBI:57692"/>
    </cofactor>
</comment>
<keyword evidence="2" id="KW-0285">Flavoprotein</keyword>
<dbReference type="InterPro" id="IPR027477">
    <property type="entry name" value="Succ_DH/fumarate_Rdtase_cat_sf"/>
</dbReference>
<evidence type="ECO:0000256" key="2">
    <source>
        <dbReference type="ARBA" id="ARBA00022630"/>
    </source>
</evidence>
<dbReference type="PANTHER" id="PTHR43400:SF10">
    <property type="entry name" value="3-OXOSTEROID 1-DEHYDROGENASE"/>
    <property type="match status" value="1"/>
</dbReference>
<dbReference type="EMBL" id="CP032828">
    <property type="protein sequence ID" value="AYJ85160.1"/>
    <property type="molecule type" value="Genomic_DNA"/>
</dbReference>
<dbReference type="InterPro" id="IPR003953">
    <property type="entry name" value="FAD-dep_OxRdtase_2_FAD-bd"/>
</dbReference>
<evidence type="ECO:0000256" key="3">
    <source>
        <dbReference type="ARBA" id="ARBA00022827"/>
    </source>
</evidence>
<evidence type="ECO:0000259" key="5">
    <source>
        <dbReference type="Pfam" id="PF00890"/>
    </source>
</evidence>
<accession>A0A494T8C6</accession>
<gene>
    <name evidence="6" type="ORF">D3Y57_03785</name>
</gene>
<dbReference type="Proteomes" id="UP000276254">
    <property type="component" value="Plasmid unnamed1"/>
</dbReference>
<keyword evidence="4" id="KW-0560">Oxidoreductase</keyword>
<sequence length="566" mass="60685">MEVIRVSAVTDRESEPLVLQDADSGVWDDIADVIVVGFGGAGACAAIEARESSADVIAIDRFAGGGATAYSGGIIYAGGTSFQKQAGFSDTAEVMYDYLAMEVGNVIQPETLRRYCNESAANLDWLIRHGVPYAADPYLEKTIYPPDGKFLYYSGNEKVPEYAARAKPAPRGHRPVGTGMTGHVYYAALARAAAAIGVRLRQHEKVVRLVQDSTGRIIGVQTARVPDGKRAAHKRLYDKVVPMLPFKAKVSERAIREARALELAVSETRLIRARKGVILSTGGFAFNLDMLGEHRPFFARNYRALMRLGSMGCDGSGIMLGQSAGGATDRMDSVYAARNIAPPAALLDGILVNARGERFINEETYSGYLGLAIADQPDGGAWLILPSRSYREAIRQALFGGWLFFKFYGVPALLNFLLGGTRSSSSIERLAAKLAIDPVVLRRTIDIADADLAAGAADRLGKSTEHRARLGGRRLHAINMAIPNIYAFTYLFTLGGLKVDENSGNVIRGDGSRVDGLYAAGRAAVGLCSNGYLSGMSIGDGMFSGRRAGRAAAVDAPTETKRRVTA</sequence>
<evidence type="ECO:0000313" key="6">
    <source>
        <dbReference type="EMBL" id="AYJ85160.1"/>
    </source>
</evidence>
<dbReference type="Pfam" id="PF00890">
    <property type="entry name" value="FAD_binding_2"/>
    <property type="match status" value="1"/>
</dbReference>
<dbReference type="Gene3D" id="3.90.700.10">
    <property type="entry name" value="Succinate dehydrogenase/fumarate reductase flavoprotein, catalytic domain"/>
    <property type="match status" value="1"/>
</dbReference>
<dbReference type="NCBIfam" id="NF005511">
    <property type="entry name" value="PRK07121.1-4"/>
    <property type="match status" value="1"/>
</dbReference>
<proteinExistence type="predicted"/>
<protein>
    <submittedName>
        <fullName evidence="6">FAD-binding protein</fullName>
    </submittedName>
</protein>
<dbReference type="SUPFAM" id="SSF56425">
    <property type="entry name" value="Succinate dehydrogenase/fumarate reductase flavoprotein, catalytic domain"/>
    <property type="match status" value="1"/>
</dbReference>
<feature type="domain" description="FAD-dependent oxidoreductase 2 FAD-binding" evidence="5">
    <location>
        <begin position="32"/>
        <end position="527"/>
    </location>
</feature>
<dbReference type="GO" id="GO:0016491">
    <property type="term" value="F:oxidoreductase activity"/>
    <property type="evidence" value="ECO:0007669"/>
    <property type="project" value="UniProtKB-KW"/>
</dbReference>
<dbReference type="Gene3D" id="3.50.50.60">
    <property type="entry name" value="FAD/NAD(P)-binding domain"/>
    <property type="match status" value="2"/>
</dbReference>
<keyword evidence="3" id="KW-0274">FAD</keyword>
<organism evidence="6 7">
    <name type="scientific">Sphingomonas paeninsulae</name>
    <dbReference type="NCBI Taxonomy" id="2319844"/>
    <lineage>
        <taxon>Bacteria</taxon>
        <taxon>Pseudomonadati</taxon>
        <taxon>Pseudomonadota</taxon>
        <taxon>Alphaproteobacteria</taxon>
        <taxon>Sphingomonadales</taxon>
        <taxon>Sphingomonadaceae</taxon>
        <taxon>Sphingomonas</taxon>
    </lineage>
</organism>
<evidence type="ECO:0000256" key="1">
    <source>
        <dbReference type="ARBA" id="ARBA00001974"/>
    </source>
</evidence>
<evidence type="ECO:0000313" key="7">
    <source>
        <dbReference type="Proteomes" id="UP000276254"/>
    </source>
</evidence>
<keyword evidence="6" id="KW-0614">Plasmid</keyword>
<name>A0A494T8C6_SPHPE</name>
<dbReference type="SUPFAM" id="SSF51905">
    <property type="entry name" value="FAD/NAD(P)-binding domain"/>
    <property type="match status" value="1"/>
</dbReference>
<reference evidence="6 7" key="1">
    <citation type="submission" date="2018-09" db="EMBL/GenBank/DDBJ databases">
        <title>Sphingomonas peninsula sp. nov., isolated from fildes peninsula, Antarctic soil.</title>
        <authorList>
            <person name="Yingchao G."/>
        </authorList>
    </citation>
    <scope>NUCLEOTIDE SEQUENCE [LARGE SCALE GENOMIC DNA]</scope>
    <source>
        <strain evidence="6 7">YZ-8</strain>
        <plasmid evidence="6 7">unnamed1</plasmid>
    </source>
</reference>
<dbReference type="OrthoDB" id="3178130at2"/>
<dbReference type="AlphaFoldDB" id="A0A494T8C6"/>
<dbReference type="PANTHER" id="PTHR43400">
    <property type="entry name" value="FUMARATE REDUCTASE"/>
    <property type="match status" value="1"/>
</dbReference>
<dbReference type="InterPro" id="IPR036188">
    <property type="entry name" value="FAD/NAD-bd_sf"/>
</dbReference>
<dbReference type="GO" id="GO:0008202">
    <property type="term" value="P:steroid metabolic process"/>
    <property type="evidence" value="ECO:0007669"/>
    <property type="project" value="UniProtKB-ARBA"/>
</dbReference>
<geneLocation type="plasmid" evidence="6">
    <name>unnamed1</name>
</geneLocation>
<dbReference type="InterPro" id="IPR050315">
    <property type="entry name" value="FAD-oxidoreductase_2"/>
</dbReference>
<keyword evidence="7" id="KW-1185">Reference proteome</keyword>
<evidence type="ECO:0000256" key="4">
    <source>
        <dbReference type="ARBA" id="ARBA00023002"/>
    </source>
</evidence>
<dbReference type="KEGG" id="spha:D3Y57_03785"/>